<evidence type="ECO:0000256" key="5">
    <source>
        <dbReference type="ARBA" id="ARBA00037066"/>
    </source>
</evidence>
<sequence length="260" mass="27846">MLKARDVRVRLGGKAILHGVDFTAFPGEVSAIVGPNGSGKSTLLKAITGEIDSTGSLHMNGADMRGLKPWQLAAMRAVLPQAATLAFPFQVGEVVRMGLSAGIWGGREHLPAQALAAVGLDGYAGRYYQELSGGEQQRAQLARVLCQIWEPVVDGRPRWLLLDEPVASLDIGHQLVVMELLRRYAARGGGVVAVMHDLNLSAMFADRITVMCEGRATATGAPPEVMTDSVLSATYRCDLRVNIAPARGQSFLLPHLARAR</sequence>
<keyword evidence="3 7" id="KW-0067">ATP-binding</keyword>
<evidence type="ECO:0000256" key="1">
    <source>
        <dbReference type="ARBA" id="ARBA00022448"/>
    </source>
</evidence>
<dbReference type="Pfam" id="PF00005">
    <property type="entry name" value="ABC_tran"/>
    <property type="match status" value="1"/>
</dbReference>
<dbReference type="InterPro" id="IPR003439">
    <property type="entry name" value="ABC_transporter-like_ATP-bd"/>
</dbReference>
<protein>
    <submittedName>
        <fullName evidence="7">Heme ABC transporter ATP-binding protein</fullName>
    </submittedName>
</protein>
<evidence type="ECO:0000256" key="4">
    <source>
        <dbReference type="ARBA" id="ARBA00022967"/>
    </source>
</evidence>
<comment type="function">
    <text evidence="5">Part of the ABC transporter complex HmuTUV involved in hemin import. Responsible for energy coupling to the transport system.</text>
</comment>
<keyword evidence="8" id="KW-1185">Reference proteome</keyword>
<evidence type="ECO:0000256" key="2">
    <source>
        <dbReference type="ARBA" id="ARBA00022741"/>
    </source>
</evidence>
<comment type="caution">
    <text evidence="7">The sequence shown here is derived from an EMBL/GenBank/DDBJ whole genome shotgun (WGS) entry which is preliminary data.</text>
</comment>
<evidence type="ECO:0000256" key="3">
    <source>
        <dbReference type="ARBA" id="ARBA00022840"/>
    </source>
</evidence>
<dbReference type="Gene3D" id="3.40.50.300">
    <property type="entry name" value="P-loop containing nucleotide triphosphate hydrolases"/>
    <property type="match status" value="1"/>
</dbReference>
<gene>
    <name evidence="7" type="ORF">ACFO5X_24085</name>
</gene>
<dbReference type="PANTHER" id="PTHR42794">
    <property type="entry name" value="HEMIN IMPORT ATP-BINDING PROTEIN HMUV"/>
    <property type="match status" value="1"/>
</dbReference>
<evidence type="ECO:0000313" key="8">
    <source>
        <dbReference type="Proteomes" id="UP001595973"/>
    </source>
</evidence>
<dbReference type="PROSITE" id="PS00211">
    <property type="entry name" value="ABC_TRANSPORTER_1"/>
    <property type="match status" value="1"/>
</dbReference>
<dbReference type="InterPro" id="IPR003593">
    <property type="entry name" value="AAA+_ATPase"/>
</dbReference>
<dbReference type="RefSeq" id="WP_380722415.1">
    <property type="nucleotide sequence ID" value="NZ_JBHSGI010000034.1"/>
</dbReference>
<dbReference type="InterPro" id="IPR017871">
    <property type="entry name" value="ABC_transporter-like_CS"/>
</dbReference>
<reference evidence="8" key="1">
    <citation type="journal article" date="2019" name="Int. J. Syst. Evol. Microbiol.">
        <title>The Global Catalogue of Microorganisms (GCM) 10K type strain sequencing project: providing services to taxonomists for standard genome sequencing and annotation.</title>
        <authorList>
            <consortium name="The Broad Institute Genomics Platform"/>
            <consortium name="The Broad Institute Genome Sequencing Center for Infectious Disease"/>
            <person name="Wu L."/>
            <person name="Ma J."/>
        </authorList>
    </citation>
    <scope>NUCLEOTIDE SEQUENCE [LARGE SCALE GENOMIC DNA]</scope>
    <source>
        <strain evidence="8">CGMCC 4.7283</strain>
    </source>
</reference>
<dbReference type="PANTHER" id="PTHR42794:SF1">
    <property type="entry name" value="HEMIN IMPORT ATP-BINDING PROTEIN HMUV"/>
    <property type="match status" value="1"/>
</dbReference>
<dbReference type="GO" id="GO:0005524">
    <property type="term" value="F:ATP binding"/>
    <property type="evidence" value="ECO:0007669"/>
    <property type="project" value="UniProtKB-KW"/>
</dbReference>
<keyword evidence="2" id="KW-0547">Nucleotide-binding</keyword>
<dbReference type="InterPro" id="IPR027417">
    <property type="entry name" value="P-loop_NTPase"/>
</dbReference>
<dbReference type="SMART" id="SM00382">
    <property type="entry name" value="AAA"/>
    <property type="match status" value="1"/>
</dbReference>
<dbReference type="Proteomes" id="UP001595973">
    <property type="component" value="Unassembled WGS sequence"/>
</dbReference>
<dbReference type="EMBL" id="JBHSGI010000034">
    <property type="protein sequence ID" value="MFC4671652.1"/>
    <property type="molecule type" value="Genomic_DNA"/>
</dbReference>
<name>A0ABV9KNA6_9RHOB</name>
<accession>A0ABV9KNA6</accession>
<dbReference type="SUPFAM" id="SSF52540">
    <property type="entry name" value="P-loop containing nucleoside triphosphate hydrolases"/>
    <property type="match status" value="1"/>
</dbReference>
<dbReference type="CDD" id="cd03214">
    <property type="entry name" value="ABC_Iron-Siderophores_B12_Hemin"/>
    <property type="match status" value="1"/>
</dbReference>
<proteinExistence type="predicted"/>
<feature type="domain" description="ABC transporter" evidence="6">
    <location>
        <begin position="2"/>
        <end position="238"/>
    </location>
</feature>
<dbReference type="NCBIfam" id="NF010068">
    <property type="entry name" value="PRK13548.1"/>
    <property type="match status" value="1"/>
</dbReference>
<organism evidence="7 8">
    <name type="scientific">Seohaeicola nanhaiensis</name>
    <dbReference type="NCBI Taxonomy" id="1387282"/>
    <lineage>
        <taxon>Bacteria</taxon>
        <taxon>Pseudomonadati</taxon>
        <taxon>Pseudomonadota</taxon>
        <taxon>Alphaproteobacteria</taxon>
        <taxon>Rhodobacterales</taxon>
        <taxon>Roseobacteraceae</taxon>
        <taxon>Seohaeicola</taxon>
    </lineage>
</organism>
<keyword evidence="4" id="KW-1278">Translocase</keyword>
<keyword evidence="1" id="KW-0813">Transport</keyword>
<evidence type="ECO:0000259" key="6">
    <source>
        <dbReference type="PROSITE" id="PS50893"/>
    </source>
</evidence>
<evidence type="ECO:0000313" key="7">
    <source>
        <dbReference type="EMBL" id="MFC4671652.1"/>
    </source>
</evidence>
<dbReference type="PROSITE" id="PS50893">
    <property type="entry name" value="ABC_TRANSPORTER_2"/>
    <property type="match status" value="1"/>
</dbReference>